<proteinExistence type="predicted"/>
<keyword evidence="1" id="KW-0812">Transmembrane</keyword>
<dbReference type="KEGG" id="aeh:Mlg_1184"/>
<dbReference type="AlphaFoldDB" id="Q0A9F4"/>
<dbReference type="RefSeq" id="WP_011628928.1">
    <property type="nucleotide sequence ID" value="NC_008340.1"/>
</dbReference>
<dbReference type="HOGENOM" id="CLU_155271_0_0_6"/>
<dbReference type="OrthoDB" id="6118617at2"/>
<accession>Q0A9F4</accession>
<keyword evidence="3" id="KW-1185">Reference proteome</keyword>
<evidence type="ECO:0000313" key="2">
    <source>
        <dbReference type="EMBL" id="ABI56533.1"/>
    </source>
</evidence>
<gene>
    <name evidence="2" type="ordered locus">Mlg_1184</name>
</gene>
<evidence type="ECO:0000313" key="3">
    <source>
        <dbReference type="Proteomes" id="UP000001962"/>
    </source>
</evidence>
<reference evidence="3" key="1">
    <citation type="submission" date="2006-08" db="EMBL/GenBank/DDBJ databases">
        <title>Complete sequence of Alkalilimnicola ehrilichei MLHE-1.</title>
        <authorList>
            <person name="Copeland A."/>
            <person name="Lucas S."/>
            <person name="Lapidus A."/>
            <person name="Barry K."/>
            <person name="Detter J.C."/>
            <person name="Glavina del Rio T."/>
            <person name="Hammon N."/>
            <person name="Israni S."/>
            <person name="Dalin E."/>
            <person name="Tice H."/>
            <person name="Pitluck S."/>
            <person name="Sims D."/>
            <person name="Brettin T."/>
            <person name="Bruce D."/>
            <person name="Han C."/>
            <person name="Tapia R."/>
            <person name="Gilna P."/>
            <person name="Schmutz J."/>
            <person name="Larimer F."/>
            <person name="Land M."/>
            <person name="Hauser L."/>
            <person name="Kyrpides N."/>
            <person name="Mikhailova N."/>
            <person name="Oremland R.S."/>
            <person name="Hoeft S.E."/>
            <person name="Switzer-Blum J."/>
            <person name="Kulp T."/>
            <person name="King G."/>
            <person name="Tabita R."/>
            <person name="Witte B."/>
            <person name="Santini J.M."/>
            <person name="Basu P."/>
            <person name="Hollibaugh J.T."/>
            <person name="Xie G."/>
            <person name="Stolz J.F."/>
            <person name="Richardson P."/>
        </authorList>
    </citation>
    <scope>NUCLEOTIDE SEQUENCE [LARGE SCALE GENOMIC DNA]</scope>
    <source>
        <strain evidence="3">ATCC BAA-1101 / DSM 17681 / MLHE-1</strain>
    </source>
</reference>
<evidence type="ECO:0000256" key="1">
    <source>
        <dbReference type="SAM" id="Phobius"/>
    </source>
</evidence>
<name>Q0A9F4_ALKEH</name>
<feature type="transmembrane region" description="Helical" evidence="1">
    <location>
        <begin position="20"/>
        <end position="42"/>
    </location>
</feature>
<keyword evidence="1" id="KW-1133">Transmembrane helix</keyword>
<feature type="transmembrane region" description="Helical" evidence="1">
    <location>
        <begin position="48"/>
        <end position="69"/>
    </location>
</feature>
<dbReference type="EMBL" id="CP000453">
    <property type="protein sequence ID" value="ABI56533.1"/>
    <property type="molecule type" value="Genomic_DNA"/>
</dbReference>
<sequence>MRVFRTLFPAESRRLPAQRWVNIGLRSLHLMGTAGLGGAYLYEAPQAAWLPYFWLTMVSGVLMAAIHIWNNGIWLIQVRGLAIMAKVLLLLLIAWLEGADLALFLLVILISGVIAHAPGDLRYYSPWYGKRMEKL</sequence>
<dbReference type="eggNOG" id="ENOG5032W0Z">
    <property type="taxonomic scope" value="Bacteria"/>
</dbReference>
<organism evidence="2 3">
    <name type="scientific">Alkalilimnicola ehrlichii (strain ATCC BAA-1101 / DSM 17681 / MLHE-1)</name>
    <dbReference type="NCBI Taxonomy" id="187272"/>
    <lineage>
        <taxon>Bacteria</taxon>
        <taxon>Pseudomonadati</taxon>
        <taxon>Pseudomonadota</taxon>
        <taxon>Gammaproteobacteria</taxon>
        <taxon>Chromatiales</taxon>
        <taxon>Ectothiorhodospiraceae</taxon>
        <taxon>Alkalilimnicola</taxon>
    </lineage>
</organism>
<keyword evidence="1" id="KW-0472">Membrane</keyword>
<dbReference type="Proteomes" id="UP000001962">
    <property type="component" value="Chromosome"/>
</dbReference>
<protein>
    <submittedName>
        <fullName evidence="2">Uncharacterized protein</fullName>
    </submittedName>
</protein>